<organism evidence="3 4">
    <name type="scientific">Allomeiothermus silvanus (strain ATCC 700542 / DSM 9946 / NBRC 106475 / NCIMB 13440 / VI-R2)</name>
    <name type="common">Thermus silvanus</name>
    <dbReference type="NCBI Taxonomy" id="526227"/>
    <lineage>
        <taxon>Bacteria</taxon>
        <taxon>Thermotogati</taxon>
        <taxon>Deinococcota</taxon>
        <taxon>Deinococci</taxon>
        <taxon>Thermales</taxon>
        <taxon>Thermaceae</taxon>
        <taxon>Allomeiothermus</taxon>
    </lineage>
</organism>
<dbReference type="eggNOG" id="COG1082">
    <property type="taxonomic scope" value="Bacteria"/>
</dbReference>
<evidence type="ECO:0000313" key="4">
    <source>
        <dbReference type="Proteomes" id="UP000001916"/>
    </source>
</evidence>
<evidence type="ECO:0000313" key="3">
    <source>
        <dbReference type="EMBL" id="ADH61984.1"/>
    </source>
</evidence>
<dbReference type="AlphaFoldDB" id="D7BG63"/>
<sequence>MPRFGAHAFIWAAEWNPEAAEKVIQGATRVGLDFVEIPLLHPESFDVELTRRLLNGYGVGCTCSLGLPREASLPEHPEAATRFLIQALNVAHQIGSEVLTGVTYATLGTLSGRAPREADYQAVVKALKPAARHAAALGMRLGIEPVNRYETYLINLAAQGLELIRRLDEPNVFLHLDTYHMNIEEKGFRGPIVEAGAHLGYIHLSESDRGTPGTGNVHWDAVFAGLREIGFSGDLVMESFVALNPDIARATCMWRDVVGDPQALVQEGLAFLRGKASEYGLLG</sequence>
<gene>
    <name evidence="3" type="ordered locus">Mesil_0036</name>
</gene>
<evidence type="ECO:0000259" key="2">
    <source>
        <dbReference type="Pfam" id="PF01261"/>
    </source>
</evidence>
<dbReference type="SMR" id="D7BG63"/>
<dbReference type="InterPro" id="IPR050417">
    <property type="entry name" value="Sugar_Epim/Isomerase"/>
</dbReference>
<keyword evidence="4" id="KW-1185">Reference proteome</keyword>
<dbReference type="GO" id="GO:0016853">
    <property type="term" value="F:isomerase activity"/>
    <property type="evidence" value="ECO:0007669"/>
    <property type="project" value="UniProtKB-KW"/>
</dbReference>
<dbReference type="EMBL" id="CP002042">
    <property type="protein sequence ID" value="ADH61984.1"/>
    <property type="molecule type" value="Genomic_DNA"/>
</dbReference>
<accession>D7BG63</accession>
<proteinExistence type="predicted"/>
<dbReference type="PANTHER" id="PTHR43489:SF7">
    <property type="entry name" value="3-DEHYDRO-D-GULOSIDE 4-EPIMERASE-RELATED"/>
    <property type="match status" value="1"/>
</dbReference>
<dbReference type="HOGENOM" id="CLU_050006_8_2_0"/>
<dbReference type="STRING" id="526227.Mesil_0036"/>
<dbReference type="InterPro" id="IPR013022">
    <property type="entry name" value="Xyl_isomerase-like_TIM-brl"/>
</dbReference>
<reference evidence="3 4" key="1">
    <citation type="journal article" date="2010" name="Stand. Genomic Sci.">
        <title>Complete genome sequence of Meiothermus silvanus type strain (VI-R2).</title>
        <authorList>
            <person name="Sikorski J."/>
            <person name="Tindall B.J."/>
            <person name="Lowry S."/>
            <person name="Lucas S."/>
            <person name="Nolan M."/>
            <person name="Copeland A."/>
            <person name="Glavina Del Rio T."/>
            <person name="Tice H."/>
            <person name="Cheng J.F."/>
            <person name="Han C."/>
            <person name="Pitluck S."/>
            <person name="Liolios K."/>
            <person name="Ivanova N."/>
            <person name="Mavromatis K."/>
            <person name="Mikhailova N."/>
            <person name="Pati A."/>
            <person name="Goodwin L."/>
            <person name="Chen A."/>
            <person name="Palaniappan K."/>
            <person name="Land M."/>
            <person name="Hauser L."/>
            <person name="Chang Y.J."/>
            <person name="Jeffries C.D."/>
            <person name="Rohde M."/>
            <person name="Goker M."/>
            <person name="Woyke T."/>
            <person name="Bristow J."/>
            <person name="Eisen J.A."/>
            <person name="Markowitz V."/>
            <person name="Hugenholtz P."/>
            <person name="Kyrpides N.C."/>
            <person name="Klenk H.P."/>
            <person name="Lapidus A."/>
        </authorList>
    </citation>
    <scope>NUCLEOTIDE SEQUENCE [LARGE SCALE GENOMIC DNA]</scope>
    <source>
        <strain evidence="4">ATCC 700542 / DSM 9946 / VI-R2</strain>
    </source>
</reference>
<dbReference type="RefSeq" id="WP_013156592.1">
    <property type="nucleotide sequence ID" value="NC_014212.1"/>
</dbReference>
<evidence type="ECO:0000256" key="1">
    <source>
        <dbReference type="ARBA" id="ARBA00023235"/>
    </source>
</evidence>
<dbReference type="KEGG" id="msv:Mesil_0036"/>
<name>D7BG63_ALLS1</name>
<dbReference type="InterPro" id="IPR036237">
    <property type="entry name" value="Xyl_isomerase-like_sf"/>
</dbReference>
<dbReference type="Pfam" id="PF01261">
    <property type="entry name" value="AP_endonuc_2"/>
    <property type="match status" value="1"/>
</dbReference>
<keyword evidence="1 3" id="KW-0413">Isomerase</keyword>
<dbReference type="PANTHER" id="PTHR43489">
    <property type="entry name" value="ISOMERASE"/>
    <property type="match status" value="1"/>
</dbReference>
<dbReference type="SUPFAM" id="SSF51658">
    <property type="entry name" value="Xylose isomerase-like"/>
    <property type="match status" value="1"/>
</dbReference>
<protein>
    <submittedName>
        <fullName evidence="3">Xylose isomerase domain protein TIM barrel</fullName>
    </submittedName>
</protein>
<dbReference type="Gene3D" id="3.20.20.150">
    <property type="entry name" value="Divalent-metal-dependent TIM barrel enzymes"/>
    <property type="match status" value="1"/>
</dbReference>
<dbReference type="Proteomes" id="UP000001916">
    <property type="component" value="Chromosome"/>
</dbReference>
<feature type="domain" description="Xylose isomerase-like TIM barrel" evidence="2">
    <location>
        <begin position="27"/>
        <end position="273"/>
    </location>
</feature>